<evidence type="ECO:0000313" key="2">
    <source>
        <dbReference type="EMBL" id="OIQ82148.1"/>
    </source>
</evidence>
<gene>
    <name evidence="2" type="ORF">GALL_360690</name>
</gene>
<name>A0A1J5QQE5_9ZZZZ</name>
<organism evidence="2">
    <name type="scientific">mine drainage metagenome</name>
    <dbReference type="NCBI Taxonomy" id="410659"/>
    <lineage>
        <taxon>unclassified sequences</taxon>
        <taxon>metagenomes</taxon>
        <taxon>ecological metagenomes</taxon>
    </lineage>
</organism>
<comment type="caution">
    <text evidence="2">The sequence shown here is derived from an EMBL/GenBank/DDBJ whole genome shotgun (WGS) entry which is preliminary data.</text>
</comment>
<dbReference type="PANTHER" id="PTHR35174:SF3">
    <property type="entry name" value="BLL7171 PROTEIN"/>
    <property type="match status" value="1"/>
</dbReference>
<dbReference type="PANTHER" id="PTHR35174">
    <property type="entry name" value="BLL7171 PROTEIN-RELATED"/>
    <property type="match status" value="1"/>
</dbReference>
<dbReference type="InterPro" id="IPR005545">
    <property type="entry name" value="YCII"/>
</dbReference>
<dbReference type="InterPro" id="IPR011008">
    <property type="entry name" value="Dimeric_a/b-barrel"/>
</dbReference>
<feature type="domain" description="YCII-related" evidence="1">
    <location>
        <begin position="38"/>
        <end position="107"/>
    </location>
</feature>
<dbReference type="EMBL" id="MLJW01000838">
    <property type="protein sequence ID" value="OIQ82148.1"/>
    <property type="molecule type" value="Genomic_DNA"/>
</dbReference>
<sequence>MRYMLMQAYGAVELEDCLPMSEWAPEDVRAHIDFQHTLNTELLDSGELVDAQGLAGPDAATFVVSDGVHPPRVIDGPYPESKELLAGYRLIDVDSRDRALEIAARASAAPGPGGAPIQQPIEVRQVLAAPDPEV</sequence>
<reference evidence="2" key="1">
    <citation type="submission" date="2016-10" db="EMBL/GenBank/DDBJ databases">
        <title>Sequence of Gallionella enrichment culture.</title>
        <authorList>
            <person name="Poehlein A."/>
            <person name="Muehling M."/>
            <person name="Daniel R."/>
        </authorList>
    </citation>
    <scope>NUCLEOTIDE SEQUENCE</scope>
</reference>
<proteinExistence type="predicted"/>
<dbReference type="Gene3D" id="3.30.70.1060">
    <property type="entry name" value="Dimeric alpha+beta barrel"/>
    <property type="match status" value="1"/>
</dbReference>
<protein>
    <submittedName>
        <fullName evidence="2">YCII-related domain protein</fullName>
    </submittedName>
</protein>
<dbReference type="AlphaFoldDB" id="A0A1J5QQE5"/>
<evidence type="ECO:0000259" key="1">
    <source>
        <dbReference type="Pfam" id="PF03795"/>
    </source>
</evidence>
<accession>A0A1J5QQE5</accession>
<dbReference type="Pfam" id="PF03795">
    <property type="entry name" value="YCII"/>
    <property type="match status" value="1"/>
</dbReference>
<dbReference type="SUPFAM" id="SSF54909">
    <property type="entry name" value="Dimeric alpha+beta barrel"/>
    <property type="match status" value="1"/>
</dbReference>